<feature type="transmembrane region" description="Helical" evidence="11">
    <location>
        <begin position="812"/>
        <end position="830"/>
    </location>
</feature>
<feature type="transmembrane region" description="Helical" evidence="11">
    <location>
        <begin position="100"/>
        <end position="121"/>
    </location>
</feature>
<dbReference type="FunFam" id="3.40.50.300:FF:000066">
    <property type="entry name" value="ABC transporter B family member 1"/>
    <property type="match status" value="4"/>
</dbReference>
<dbReference type="InterPro" id="IPR017871">
    <property type="entry name" value="ABC_transporter-like_CS"/>
</dbReference>
<comment type="caution">
    <text evidence="14">The sequence shown here is derived from an EMBL/GenBank/DDBJ whole genome shotgun (WGS) entry which is preliminary data.</text>
</comment>
<evidence type="ECO:0000259" key="12">
    <source>
        <dbReference type="PROSITE" id="PS50893"/>
    </source>
</evidence>
<name>A0AA88QFM9_9ASTE</name>
<feature type="domain" description="ABC transmembrane type-1" evidence="13">
    <location>
        <begin position="693"/>
        <end position="979"/>
    </location>
</feature>
<dbReference type="InterPro" id="IPR011527">
    <property type="entry name" value="ABC1_TM_dom"/>
</dbReference>
<feature type="domain" description="ABC transporter" evidence="12">
    <location>
        <begin position="1749"/>
        <end position="1985"/>
    </location>
</feature>
<feature type="transmembrane region" description="Helical" evidence="11">
    <location>
        <begin position="836"/>
        <end position="853"/>
    </location>
</feature>
<dbReference type="Gene3D" id="3.40.50.300">
    <property type="entry name" value="P-loop containing nucleotide triphosphate hydrolases"/>
    <property type="match status" value="4"/>
</dbReference>
<reference evidence="14" key="1">
    <citation type="submission" date="2022-12" db="EMBL/GenBank/DDBJ databases">
        <title>Draft genome assemblies for two species of Escallonia (Escalloniales).</title>
        <authorList>
            <person name="Chanderbali A."/>
            <person name="Dervinis C."/>
            <person name="Anghel I."/>
            <person name="Soltis D."/>
            <person name="Soltis P."/>
            <person name="Zapata F."/>
        </authorList>
    </citation>
    <scope>NUCLEOTIDE SEQUENCE</scope>
    <source>
        <strain evidence="14">UCBG92.1500</strain>
        <tissue evidence="14">Leaf</tissue>
    </source>
</reference>
<feature type="transmembrane region" description="Helical" evidence="11">
    <location>
        <begin position="2219"/>
        <end position="2244"/>
    </location>
</feature>
<dbReference type="PANTHER" id="PTHR43394">
    <property type="entry name" value="ATP-DEPENDENT PERMEASE MDL1, MITOCHONDRIAL"/>
    <property type="match status" value="1"/>
</dbReference>
<feature type="transmembrane region" description="Helical" evidence="11">
    <location>
        <begin position="2130"/>
        <end position="2157"/>
    </location>
</feature>
<evidence type="ECO:0000259" key="13">
    <source>
        <dbReference type="PROSITE" id="PS50929"/>
    </source>
</evidence>
<dbReference type="SUPFAM" id="SSF52540">
    <property type="entry name" value="P-loop containing nucleoside triphosphate hydrolases"/>
    <property type="match status" value="4"/>
</dbReference>
<dbReference type="InterPro" id="IPR039421">
    <property type="entry name" value="Type_1_exporter"/>
</dbReference>
<evidence type="ECO:0000256" key="1">
    <source>
        <dbReference type="ARBA" id="ARBA00004651"/>
    </source>
</evidence>
<dbReference type="InterPro" id="IPR003593">
    <property type="entry name" value="AAA+_ATPase"/>
</dbReference>
<keyword evidence="5" id="KW-0677">Repeat</keyword>
<protein>
    <submittedName>
        <fullName evidence="14">Uncharacterized protein</fullName>
    </submittedName>
</protein>
<dbReference type="GO" id="GO:0016887">
    <property type="term" value="F:ATP hydrolysis activity"/>
    <property type="evidence" value="ECO:0007669"/>
    <property type="project" value="InterPro"/>
</dbReference>
<feature type="domain" description="ABC transmembrane type-1" evidence="13">
    <location>
        <begin position="53"/>
        <end position="340"/>
    </location>
</feature>
<keyword evidence="9 11" id="KW-0472">Membrane</keyword>
<keyword evidence="3" id="KW-0813">Transport</keyword>
<dbReference type="FunFam" id="1.20.1560.10:FF:000009">
    <property type="entry name" value="ABC transporter B family member 1"/>
    <property type="match status" value="2"/>
</dbReference>
<keyword evidence="7" id="KW-0067">ATP-binding</keyword>
<feature type="transmembrane region" description="Helical" evidence="11">
    <location>
        <begin position="2086"/>
        <end position="2118"/>
    </location>
</feature>
<proteinExistence type="inferred from homology"/>
<dbReference type="PANTHER" id="PTHR43394:SF16">
    <property type="entry name" value="ABC TRANSPORTER B FAMILY MEMBER 4-LIKE ISOFORM X1"/>
    <property type="match status" value="1"/>
</dbReference>
<keyword evidence="15" id="KW-1185">Reference proteome</keyword>
<feature type="transmembrane region" description="Helical" evidence="11">
    <location>
        <begin position="49"/>
        <end position="73"/>
    </location>
</feature>
<feature type="transmembrane region" description="Helical" evidence="11">
    <location>
        <begin position="2312"/>
        <end position="2335"/>
    </location>
</feature>
<dbReference type="InterPro" id="IPR036640">
    <property type="entry name" value="ABC1_TM_sf"/>
</dbReference>
<dbReference type="FunFam" id="1.20.1560.10:FF:000044">
    <property type="entry name" value="ABC transporter B family member 9"/>
    <property type="match status" value="2"/>
</dbReference>
<dbReference type="GO" id="GO:0010329">
    <property type="term" value="F:auxin efflux transmembrane transporter activity"/>
    <property type="evidence" value="ECO:0007669"/>
    <property type="project" value="UniProtKB-ARBA"/>
</dbReference>
<dbReference type="SUPFAM" id="SSF90123">
    <property type="entry name" value="ABC transporter transmembrane region"/>
    <property type="match status" value="4"/>
</dbReference>
<accession>A0AA88QFM9</accession>
<feature type="transmembrane region" description="Helical" evidence="11">
    <location>
        <begin position="1572"/>
        <end position="1594"/>
    </location>
</feature>
<evidence type="ECO:0000256" key="8">
    <source>
        <dbReference type="ARBA" id="ARBA00022989"/>
    </source>
</evidence>
<evidence type="ECO:0000256" key="9">
    <source>
        <dbReference type="ARBA" id="ARBA00023136"/>
    </source>
</evidence>
<feature type="domain" description="ABC transmembrane type-1" evidence="13">
    <location>
        <begin position="1427"/>
        <end position="1714"/>
    </location>
</feature>
<dbReference type="PROSITE" id="PS50929">
    <property type="entry name" value="ABC_TM1F"/>
    <property type="match status" value="4"/>
</dbReference>
<feature type="transmembrane region" description="Helical" evidence="11">
    <location>
        <begin position="1474"/>
        <end position="1495"/>
    </location>
</feature>
<keyword evidence="6" id="KW-0547">Nucleotide-binding</keyword>
<evidence type="ECO:0000256" key="7">
    <source>
        <dbReference type="ARBA" id="ARBA00022840"/>
    </source>
</evidence>
<dbReference type="CDD" id="cd18578">
    <property type="entry name" value="ABC_6TM_Pgp_ABCB1_D2_like"/>
    <property type="match status" value="2"/>
</dbReference>
<feature type="transmembrane region" description="Helical" evidence="11">
    <location>
        <begin position="1649"/>
        <end position="1673"/>
    </location>
</feature>
<feature type="domain" description="ABC transporter" evidence="12">
    <location>
        <begin position="1014"/>
        <end position="1251"/>
    </location>
</feature>
<dbReference type="GO" id="GO:0010328">
    <property type="term" value="F:auxin influx transmembrane transporter activity"/>
    <property type="evidence" value="ECO:0007669"/>
    <property type="project" value="UniProtKB-ARBA"/>
</dbReference>
<evidence type="ECO:0000256" key="4">
    <source>
        <dbReference type="ARBA" id="ARBA00022692"/>
    </source>
</evidence>
<evidence type="ECO:0000256" key="6">
    <source>
        <dbReference type="ARBA" id="ARBA00022741"/>
    </source>
</evidence>
<dbReference type="CDD" id="cd03249">
    <property type="entry name" value="ABC_MTABC3_MDL1_MDL2"/>
    <property type="match status" value="4"/>
</dbReference>
<dbReference type="GO" id="GO:0005743">
    <property type="term" value="C:mitochondrial inner membrane"/>
    <property type="evidence" value="ECO:0007669"/>
    <property type="project" value="TreeGrafter"/>
</dbReference>
<sequence length="2656" mass="287075">MAEEGLDSDAVRTSKKGGIKRDPDEIKKKEIAEAVPFYKLFCFADSADYALMLVGTLTAVGSGMSMPLMAVIFGELVDTFGKTSDTKILAHEVSKVSLKFVYLAMGSGLAAFSHVVCWTVTGERQIARIRSLYLNSVLRQDIGYFDKGTNTGEIIQRISCDTAVIQDAIGEKVGKFMQLAATFLGGFVIAFMKGWLLALVLISSIPPLAISAAVMTIFMTKLGSRGQTAYSVAATVVEQTVGSIRTVVSFAGERQAIAKFDKSLDKAYTSVVQEGLAAGLGIGIFMLVLCCNSALALWFGSKMIIEKEYTGGDVLNVIIAVLTGSFSLGQASPCLSAFAGGQVAARKLFDTISRKPEIDSFDTDGKKLDDIRGDIELRDVHFSYPSRPDEHIFHGFSLSIPSGTTAALVGASGSGKSTVVSLIERFYDPQLGKVLIDGINLKEFQLRWIRAKIGLVSQEPVLFATSIKDNIAYGKDSATFKEIVAASRLANAAKFISELPQVQFIILSLLYVHGLDTLVGVRGTQLSGGQKQRIAIARAVLKDPRILLLDEATSALDAESERAVQKALDRVMINRTTLIVAHRLSTVRDADMISVIQHGKIVQQGSHSELVLDPEGAYFQLIQLQERKGKSEQQSVTEQHYSCYSSSVPNVVSDVKNTSAEPKALSSSPLETKTEISISRLAYLNKPEVPELVVGSLAAVAVGLVLPTLGVIFSSTISSFYEPVHDLRKDSEFWASMFVILGLATLLAVPVSMYSFSVAGCKLIRRVQILCFEKMVQMEISWFDKLENSSGAISSRLSADALSVRGLVGDTLALLVQNSATAIAGLVIAFKTSWQLAFIILLMLPLIGLNGYLQMKFMSGFSADSKELYEDASQVACDAVGNIRTVASFCAEEKVMQLYQNKGEGCRRAGMRQGLISGIGFGLSMLLLFWVYAATFYAGARLVEAGNITFSGVFRVFFSLSMAAIGISQSGSPSSDSAKAMKAAASVFALLDQKSRIDSSDESGITCKAVKGDIEFSHVSFRYPSRPDVQILRNFCLVIPSGKTVALVGESGSGKSTVLSLLQRFYDPDSGQVMLDGVQIQKLKLKWLRQQMGLVSQEPILFNDTIRGNIAYGVEGNATEAEIFAASELANAHTFISGLQQGYDTIVGERGIQLSGGQKQRVAIARAIVRAPKVLLLDEATSALDAESEKAVQDALNRVMVERTTVLVAHRLSTIRCADLIAVIKNGVISERGKHNALINIKDGFTLRCNTMHGEDKDEGATSLQWKQLEMQRGCVALERIKGSLEALLSRGQYGATRVVSKVKSKMKTDTLSSGAQNMQHSMEIGDSLQGYGDSKGDKIVLLHDINPFISSPCLFRLIESGRVRDIIAEQITATAGQLPVMETTKTLEKSGSEQNLDESKKKEVTNTISFYKLFSFADSTDYVLMFIGTITAIGNGMCLPFMTVVFGDLVNVFGGTVDTKEVVQEVSKVSLKYVYLALGSGLAGFSQVVCWIVTGERQAARIRSLYLKTILRQDIVFFDKETSTGEIIERMSGDTVIIQDAMGEKVGKFIQVVTTFLGGFVIAFIKGWHLTLVLIAAIPPLVISASVMTLLMAKLLSRGQAAYSVAATVVEQTISSIRTVASFTGERQAVAKYDKSLKKAYKAGVQEGLAAGLGSSVFMFVIFCSYGLAVWFGARMILHKSYTGGDVLNVMMAVLTGSFTLGQASPCLSAFAAGRVAAFKMFQTIRRKPDIDTYDTSGQVLDDIRGHIEIRDVYFCYPSRPDERVFNGFSLSIPSGTTAALVGQSGSGKSTVVSLIERFYDPQAGEVLIDGTNLKAFQLRWIRGKIGLVSQEPVLFASSIKDNIAYGKDDATLEEIKAVAELANAAKFIDNLPQGLDTMVGVHGTQLSGGQKQRIAIARAILKDPRILLLDEATSALDAESERTVQEALDRVMINRTTLIVAHRLSTVKNANMIAVINQGKIVEQGSHSELLQDPEGAYCQLIRLQELGNESEHLASSDQDRLEITMDSGRHSSQRFSILRSVSRGSSGIGNSSRHSFSVSIGVPTAISVLEMAVSEPRTPPLAPPQTKPDFSLRRLAYLNKPEIPVLVAGSIAALLNGVILPVFGLLLSTIIKIFYEQPQKLRKDSEFWALIYVLLGVGTLLVAPLRMYFFAVAGCKLIRRIRLMCFEKVVQMEISWFDRIENSSGAIGARLSADASSVRGLVGDSLGLLVQNTATAIAGLVIGFVASWQLSLIIILLLPFIGLNGYLQIKYISGFSADTKKLYEDASQVASDAVGSIRTVASFSAEEKVMQLYKKKCEGPSRAGMKQGLISGVGYGLSMSFLFFVYATSFYIGARFVEAGKMTFSDVFRVFFGLSMAAIGISQSGGLAPDSGKAEIAAASVFALLDQKSKIDPSDESGTTLENVKGDIEFRHVSFKYATRPDVQIFSDLCLSIRSGKTVALVGESGSGKSTVISLLQRFYDPDSGGIMLDGVEIQKLNLKWFRQQMGLVSQEPVLFNDTIRANIAYGKEGNATEAEIFAAAELANAHKFISGLQQGYDTVVGERGIQLSGGQKQRVAIARAIVKAPKILLLDEATSALDAESEKVVQDALDRAMVDRTTVIVAHRLSTIRGADLIAVVKNGVIAEKGKHESLINTKDGVYASLVALHTSASSS</sequence>
<evidence type="ECO:0000256" key="11">
    <source>
        <dbReference type="SAM" id="Phobius"/>
    </source>
</evidence>
<dbReference type="CDD" id="cd18577">
    <property type="entry name" value="ABC_6TM_Pgp_ABCB1_D1_like"/>
    <property type="match status" value="2"/>
</dbReference>
<dbReference type="PROSITE" id="PS50893">
    <property type="entry name" value="ABC_TRANSPORTER_2"/>
    <property type="match status" value="4"/>
</dbReference>
<feature type="transmembrane region" description="Helical" evidence="11">
    <location>
        <begin position="1693"/>
        <end position="1719"/>
    </location>
</feature>
<dbReference type="GO" id="GO:0015421">
    <property type="term" value="F:ABC-type oligopeptide transporter activity"/>
    <property type="evidence" value="ECO:0007669"/>
    <property type="project" value="TreeGrafter"/>
</dbReference>
<evidence type="ECO:0000313" key="14">
    <source>
        <dbReference type="EMBL" id="KAK2969679.1"/>
    </source>
</evidence>
<dbReference type="Proteomes" id="UP001187471">
    <property type="component" value="Unassembled WGS sequence"/>
</dbReference>
<organism evidence="14 15">
    <name type="scientific">Escallonia rubra</name>
    <dbReference type="NCBI Taxonomy" id="112253"/>
    <lineage>
        <taxon>Eukaryota</taxon>
        <taxon>Viridiplantae</taxon>
        <taxon>Streptophyta</taxon>
        <taxon>Embryophyta</taxon>
        <taxon>Tracheophyta</taxon>
        <taxon>Spermatophyta</taxon>
        <taxon>Magnoliopsida</taxon>
        <taxon>eudicotyledons</taxon>
        <taxon>Gunneridae</taxon>
        <taxon>Pentapetalae</taxon>
        <taxon>asterids</taxon>
        <taxon>campanulids</taxon>
        <taxon>Escalloniales</taxon>
        <taxon>Escalloniaceae</taxon>
        <taxon>Escallonia</taxon>
    </lineage>
</organism>
<feature type="transmembrane region" description="Helical" evidence="11">
    <location>
        <begin position="945"/>
        <end position="967"/>
    </location>
</feature>
<evidence type="ECO:0000256" key="10">
    <source>
        <dbReference type="ARBA" id="ARBA00023180"/>
    </source>
</evidence>
<dbReference type="Pfam" id="PF00005">
    <property type="entry name" value="ABC_tran"/>
    <property type="match status" value="4"/>
</dbReference>
<dbReference type="InterPro" id="IPR027417">
    <property type="entry name" value="P-loop_NTPase"/>
</dbReference>
<dbReference type="GO" id="GO:0090374">
    <property type="term" value="P:oligopeptide export from mitochondrion"/>
    <property type="evidence" value="ECO:0007669"/>
    <property type="project" value="TreeGrafter"/>
</dbReference>
<dbReference type="GO" id="GO:0005524">
    <property type="term" value="F:ATP binding"/>
    <property type="evidence" value="ECO:0007669"/>
    <property type="project" value="UniProtKB-KW"/>
</dbReference>
<evidence type="ECO:0000256" key="5">
    <source>
        <dbReference type="ARBA" id="ARBA00022737"/>
    </source>
</evidence>
<dbReference type="EMBL" id="JAVXUO010002782">
    <property type="protein sequence ID" value="KAK2969679.1"/>
    <property type="molecule type" value="Genomic_DNA"/>
</dbReference>
<keyword evidence="4 11" id="KW-0812">Transmembrane</keyword>
<dbReference type="InterPro" id="IPR003439">
    <property type="entry name" value="ABC_transporter-like_ATP-bd"/>
</dbReference>
<evidence type="ECO:0000256" key="2">
    <source>
        <dbReference type="ARBA" id="ARBA00007577"/>
    </source>
</evidence>
<comment type="subcellular location">
    <subcellularLocation>
        <location evidence="1">Cell membrane</location>
        <topology evidence="1">Multi-pass membrane protein</topology>
    </subcellularLocation>
</comment>
<dbReference type="SMART" id="SM00382">
    <property type="entry name" value="AAA"/>
    <property type="match status" value="4"/>
</dbReference>
<keyword evidence="8 11" id="KW-1133">Transmembrane helix</keyword>
<feature type="domain" description="ABC transmembrane type-1" evidence="13">
    <location>
        <begin position="2090"/>
        <end position="2376"/>
    </location>
</feature>
<feature type="transmembrane region" description="Helical" evidence="11">
    <location>
        <begin position="692"/>
        <end position="713"/>
    </location>
</feature>
<dbReference type="Gene3D" id="1.20.1560.10">
    <property type="entry name" value="ABC transporter type 1, transmembrane domain"/>
    <property type="match status" value="2"/>
</dbReference>
<keyword evidence="10" id="KW-0325">Glycoprotein</keyword>
<dbReference type="PROSITE" id="PS00211">
    <property type="entry name" value="ABC_TRANSPORTER_1"/>
    <property type="match status" value="4"/>
</dbReference>
<feature type="transmembrane region" description="Helical" evidence="11">
    <location>
        <begin position="276"/>
        <end position="299"/>
    </location>
</feature>
<feature type="transmembrane region" description="Helical" evidence="11">
    <location>
        <begin position="195"/>
        <end position="218"/>
    </location>
</feature>
<dbReference type="GO" id="GO:0005886">
    <property type="term" value="C:plasma membrane"/>
    <property type="evidence" value="ECO:0007669"/>
    <property type="project" value="UniProtKB-SubCell"/>
</dbReference>
<feature type="transmembrane region" description="Helical" evidence="11">
    <location>
        <begin position="1547"/>
        <end position="1566"/>
    </location>
</feature>
<feature type="transmembrane region" description="Helical" evidence="11">
    <location>
        <begin position="915"/>
        <end position="939"/>
    </location>
</feature>
<dbReference type="NCBIfam" id="NF010167">
    <property type="entry name" value="PRK13648.1"/>
    <property type="match status" value="4"/>
</dbReference>
<evidence type="ECO:0000313" key="15">
    <source>
        <dbReference type="Proteomes" id="UP001187471"/>
    </source>
</evidence>
<evidence type="ECO:0000256" key="3">
    <source>
        <dbReference type="ARBA" id="ARBA00022448"/>
    </source>
</evidence>
<feature type="domain" description="ABC transporter" evidence="12">
    <location>
        <begin position="2411"/>
        <end position="2648"/>
    </location>
</feature>
<feature type="transmembrane region" description="Helical" evidence="11">
    <location>
        <begin position="733"/>
        <end position="756"/>
    </location>
</feature>
<comment type="similarity">
    <text evidence="2">Belongs to the ABC transporter superfamily. ABCB family. Multidrug resistance exporter (TC 3.A.1.201) subfamily.</text>
</comment>
<feature type="domain" description="ABC transporter" evidence="12">
    <location>
        <begin position="375"/>
        <end position="623"/>
    </location>
</feature>
<feature type="transmembrane region" description="Helical" evidence="11">
    <location>
        <begin position="1423"/>
        <end position="1447"/>
    </location>
</feature>
<dbReference type="Pfam" id="PF00664">
    <property type="entry name" value="ABC_membrane"/>
    <property type="match status" value="4"/>
</dbReference>
<gene>
    <name evidence="14" type="ORF">RJ640_025856</name>
</gene>